<dbReference type="PANTHER" id="PTHR10693:SF20">
    <property type="entry name" value="AT27578P"/>
    <property type="match status" value="1"/>
</dbReference>
<dbReference type="InterPro" id="IPR039539">
    <property type="entry name" value="Ras_GTPase_bind_prot"/>
</dbReference>
<feature type="compositionally biased region" description="Polar residues" evidence="3">
    <location>
        <begin position="427"/>
        <end position="437"/>
    </location>
</feature>
<feature type="compositionally biased region" description="Polar residues" evidence="3">
    <location>
        <begin position="300"/>
        <end position="313"/>
    </location>
</feature>
<comment type="caution">
    <text evidence="6">The sequence shown here is derived from an EMBL/GenBank/DDBJ whole genome shotgun (WGS) entry which is preliminary data.</text>
</comment>
<evidence type="ECO:0000256" key="2">
    <source>
        <dbReference type="PROSITE-ProRule" id="PRU00176"/>
    </source>
</evidence>
<dbReference type="Gene3D" id="3.10.450.50">
    <property type="match status" value="1"/>
</dbReference>
<gene>
    <name evidence="6" type="ORF">HK100_006880</name>
</gene>
<dbReference type="PANTHER" id="PTHR10693">
    <property type="entry name" value="RAS GTPASE-ACTIVATING PROTEIN-BINDING PROTEIN"/>
    <property type="match status" value="1"/>
</dbReference>
<evidence type="ECO:0000313" key="6">
    <source>
        <dbReference type="EMBL" id="KAJ3092720.1"/>
    </source>
</evidence>
<feature type="compositionally biased region" description="Low complexity" evidence="3">
    <location>
        <begin position="369"/>
        <end position="401"/>
    </location>
</feature>
<dbReference type="SUPFAM" id="SSF54427">
    <property type="entry name" value="NTF2-like"/>
    <property type="match status" value="1"/>
</dbReference>
<dbReference type="PROSITE" id="PS50102">
    <property type="entry name" value="RRM"/>
    <property type="match status" value="1"/>
</dbReference>
<feature type="compositionally biased region" description="Low complexity" evidence="3">
    <location>
        <begin position="345"/>
        <end position="362"/>
    </location>
</feature>
<dbReference type="GO" id="GO:0003729">
    <property type="term" value="F:mRNA binding"/>
    <property type="evidence" value="ECO:0007669"/>
    <property type="project" value="TreeGrafter"/>
</dbReference>
<feature type="compositionally biased region" description="Polar residues" evidence="3">
    <location>
        <begin position="404"/>
        <end position="413"/>
    </location>
</feature>
<feature type="region of interest" description="Disordered" evidence="3">
    <location>
        <begin position="224"/>
        <end position="267"/>
    </location>
</feature>
<evidence type="ECO:0000256" key="1">
    <source>
        <dbReference type="ARBA" id="ARBA00022884"/>
    </source>
</evidence>
<dbReference type="PROSITE" id="PS50177">
    <property type="entry name" value="NTF2_DOMAIN"/>
    <property type="match status" value="1"/>
</dbReference>
<evidence type="ECO:0000259" key="5">
    <source>
        <dbReference type="PROSITE" id="PS50177"/>
    </source>
</evidence>
<protein>
    <submittedName>
        <fullName evidence="6">Uncharacterized protein</fullName>
    </submittedName>
</protein>
<dbReference type="InterPro" id="IPR000504">
    <property type="entry name" value="RRM_dom"/>
</dbReference>
<feature type="region of interest" description="Disordered" evidence="3">
    <location>
        <begin position="345"/>
        <end position="486"/>
    </location>
</feature>
<feature type="compositionally biased region" description="Low complexity" evidence="3">
    <location>
        <begin position="11"/>
        <end position="21"/>
    </location>
</feature>
<dbReference type="InterPro" id="IPR032710">
    <property type="entry name" value="NTF2-like_dom_sf"/>
</dbReference>
<feature type="compositionally biased region" description="Low complexity" evidence="3">
    <location>
        <begin position="608"/>
        <end position="629"/>
    </location>
</feature>
<reference evidence="6" key="1">
    <citation type="submission" date="2020-05" db="EMBL/GenBank/DDBJ databases">
        <title>Phylogenomic resolution of chytrid fungi.</title>
        <authorList>
            <person name="Stajich J.E."/>
            <person name="Amses K."/>
            <person name="Simmons R."/>
            <person name="Seto K."/>
            <person name="Myers J."/>
            <person name="Bonds A."/>
            <person name="Quandt C.A."/>
            <person name="Barry K."/>
            <person name="Liu P."/>
            <person name="Grigoriev I."/>
            <person name="Longcore J.E."/>
            <person name="James T.Y."/>
        </authorList>
    </citation>
    <scope>NUCLEOTIDE SEQUENCE</scope>
    <source>
        <strain evidence="6">JEL0513</strain>
    </source>
</reference>
<dbReference type="SUPFAM" id="SSF54928">
    <property type="entry name" value="RNA-binding domain, RBD"/>
    <property type="match status" value="1"/>
</dbReference>
<feature type="domain" description="RRM" evidence="4">
    <location>
        <begin position="494"/>
        <end position="571"/>
    </location>
</feature>
<dbReference type="Proteomes" id="UP001211907">
    <property type="component" value="Unassembled WGS sequence"/>
</dbReference>
<dbReference type="FunFam" id="3.10.450.50:FF:000003">
    <property type="entry name" value="Nuclear transport factor 2 family protein"/>
    <property type="match status" value="1"/>
</dbReference>
<dbReference type="Pfam" id="PF00076">
    <property type="entry name" value="RRM_1"/>
    <property type="match status" value="1"/>
</dbReference>
<dbReference type="AlphaFoldDB" id="A0AAD5SRN7"/>
<dbReference type="SMART" id="SM00360">
    <property type="entry name" value="RRM"/>
    <property type="match status" value="1"/>
</dbReference>
<name>A0AAD5SRN7_9FUNG</name>
<proteinExistence type="predicted"/>
<organism evidence="6 7">
    <name type="scientific">Physocladia obscura</name>
    <dbReference type="NCBI Taxonomy" id="109957"/>
    <lineage>
        <taxon>Eukaryota</taxon>
        <taxon>Fungi</taxon>
        <taxon>Fungi incertae sedis</taxon>
        <taxon>Chytridiomycota</taxon>
        <taxon>Chytridiomycota incertae sedis</taxon>
        <taxon>Chytridiomycetes</taxon>
        <taxon>Chytridiales</taxon>
        <taxon>Chytriomycetaceae</taxon>
        <taxon>Physocladia</taxon>
    </lineage>
</organism>
<dbReference type="Gene3D" id="3.30.70.330">
    <property type="match status" value="1"/>
</dbReference>
<dbReference type="GO" id="GO:0005829">
    <property type="term" value="C:cytosol"/>
    <property type="evidence" value="ECO:0007669"/>
    <property type="project" value="TreeGrafter"/>
</dbReference>
<dbReference type="Pfam" id="PF02136">
    <property type="entry name" value="NTF2"/>
    <property type="match status" value="1"/>
</dbReference>
<dbReference type="EMBL" id="JADGJH010003204">
    <property type="protein sequence ID" value="KAJ3092720.1"/>
    <property type="molecule type" value="Genomic_DNA"/>
</dbReference>
<evidence type="ECO:0000259" key="4">
    <source>
        <dbReference type="PROSITE" id="PS50102"/>
    </source>
</evidence>
<dbReference type="InterPro" id="IPR002075">
    <property type="entry name" value="NTF2_dom"/>
</dbReference>
<sequence length="629" mass="66551">MTTEHHSIHPHNANSTSHANAAAHAAEVVSAKAADHLVPPVNAYEVGWLFVQEYYTFLNKEPQKLHCFYNSKSSFIHGMEGESMDTQAGQKEIQTRITELDFEDCKVLVSNVDSQLSHGGCIVIMVLGEMSNKGGASHKFSQCFVLAEQPSGYFVYNDMFRFLKEDIDNEYDEPADPMGENDYYNNVAQQHNHHHHHNNLSNGAAVNHTVIDVASVEPIVQSSVHISQPNQQQASSTSPSPVVVPTSLVTAPRGRSPSPKKESTPQPIAATLVRAKSASPALTSKKEVTIAPIGKPSPIVSASSTLPVPSLTASSKPEETAEVAVAIFPSAITDVTVATPAAVPSATAASATAVSTPGSPTKGGKKKQSNSSQAAAATTTTAESAAAAAPASPAKPKTWATLAAGSTSSTNGTKPEVAAVKKPVQTPPSSSQNNFKKTQGGEDQSEFREVQRNNRGNGAGGAPSSYQNNNSNNNNNGRQFGNQKQLSKDDYSRSIFFIIPGDQTLSESAIREFFSQAGNVVEVILPPGKGLCFVEFDDATTASTIIGKPVTINGKLIRPEPRKPRVYNNNNNNNNNGNNSGNGGGGNYNGNGRGQQQRYSGPPRGVSNGYNNNNNGGNKPQNQQGKAAV</sequence>
<dbReference type="InterPro" id="IPR012677">
    <property type="entry name" value="Nucleotide-bd_a/b_plait_sf"/>
</dbReference>
<feature type="domain" description="NTF2" evidence="5">
    <location>
        <begin position="46"/>
        <end position="162"/>
    </location>
</feature>
<keyword evidence="7" id="KW-1185">Reference proteome</keyword>
<feature type="compositionally biased region" description="Gly residues" evidence="3">
    <location>
        <begin position="580"/>
        <end position="593"/>
    </location>
</feature>
<feature type="compositionally biased region" description="Low complexity" evidence="3">
    <location>
        <begin position="227"/>
        <end position="250"/>
    </location>
</feature>
<accession>A0AAD5SRN7</accession>
<dbReference type="GO" id="GO:1990904">
    <property type="term" value="C:ribonucleoprotein complex"/>
    <property type="evidence" value="ECO:0007669"/>
    <property type="project" value="TreeGrafter"/>
</dbReference>
<feature type="region of interest" description="Disordered" evidence="3">
    <location>
        <begin position="555"/>
        <end position="629"/>
    </location>
</feature>
<evidence type="ECO:0000313" key="7">
    <source>
        <dbReference type="Proteomes" id="UP001211907"/>
    </source>
</evidence>
<feature type="compositionally biased region" description="Low complexity" evidence="3">
    <location>
        <begin position="567"/>
        <end position="579"/>
    </location>
</feature>
<dbReference type="CDD" id="cd00780">
    <property type="entry name" value="NTF2"/>
    <property type="match status" value="1"/>
</dbReference>
<feature type="region of interest" description="Disordered" evidence="3">
    <location>
        <begin position="1"/>
        <end position="21"/>
    </location>
</feature>
<feature type="region of interest" description="Disordered" evidence="3">
    <location>
        <begin position="294"/>
        <end position="313"/>
    </location>
</feature>
<keyword evidence="1 2" id="KW-0694">RNA-binding</keyword>
<dbReference type="InterPro" id="IPR035979">
    <property type="entry name" value="RBD_domain_sf"/>
</dbReference>
<dbReference type="InterPro" id="IPR018222">
    <property type="entry name" value="Nuclear_transport_factor_2_euk"/>
</dbReference>
<evidence type="ECO:0000256" key="3">
    <source>
        <dbReference type="SAM" id="MobiDB-lite"/>
    </source>
</evidence>